<dbReference type="Gene3D" id="3.40.1420.10">
    <property type="entry name" value="Inhibitor of vertebrate lysozyme"/>
    <property type="match status" value="1"/>
</dbReference>
<evidence type="ECO:0000256" key="1">
    <source>
        <dbReference type="SAM" id="SignalP"/>
    </source>
</evidence>
<dbReference type="InterPro" id="IPR036501">
    <property type="entry name" value="Inhibitor_vert_lysozyme_sf"/>
</dbReference>
<proteinExistence type="predicted"/>
<dbReference type="Pfam" id="PF08816">
    <property type="entry name" value="Ivy"/>
    <property type="match status" value="1"/>
</dbReference>
<reference evidence="2 3" key="1">
    <citation type="journal article" date="2020" name="Int. J. Syst. Evol. Microbiol.">
        <title>Novel acetic acid bacteria from cider fermentations: Acetobacter conturbans sp. nov. and Acetobacter fallax sp. nov.</title>
        <authorList>
            <person name="Sombolestani A.S."/>
            <person name="Cleenwerck I."/>
            <person name="Cnockaert M."/>
            <person name="Borremans W."/>
            <person name="Wieme A.D."/>
            <person name="De Vuyst L."/>
            <person name="Vandamme P."/>
        </authorList>
    </citation>
    <scope>NUCLEOTIDE SEQUENCE [LARGE SCALE GENOMIC DNA]</scope>
    <source>
        <strain evidence="2 3">LMG 1637</strain>
    </source>
</reference>
<protein>
    <recommendedName>
        <fullName evidence="4">Inhibitor of vertebrate lysozyme</fullName>
    </recommendedName>
</protein>
<organism evidence="2 3">
    <name type="scientific">Acetobacter fallax</name>
    <dbReference type="NCBI Taxonomy" id="1737473"/>
    <lineage>
        <taxon>Bacteria</taxon>
        <taxon>Pseudomonadati</taxon>
        <taxon>Pseudomonadota</taxon>
        <taxon>Alphaproteobacteria</taxon>
        <taxon>Acetobacterales</taxon>
        <taxon>Acetobacteraceae</taxon>
        <taxon>Acetobacter</taxon>
    </lineage>
</organism>
<accession>A0ABX0K9I7</accession>
<dbReference type="EMBL" id="WOSW01000005">
    <property type="protein sequence ID" value="NHO31863.1"/>
    <property type="molecule type" value="Genomic_DNA"/>
</dbReference>
<feature type="chain" id="PRO_5045381763" description="Inhibitor of vertebrate lysozyme" evidence="1">
    <location>
        <begin position="20"/>
        <end position="132"/>
    </location>
</feature>
<sequence>MRPVFSALLALCLATPALADGAYTAEIAHQPKFAPAWRSMVTLPAWVTGPAATSVPTTSVTIGGTPYLSGHLCQPHNCADAQMEVIFSADGAKSWGLLSRRRGGRLYQMPLGEPDEAVLGAMEASWQRNNPG</sequence>
<name>A0ABX0K9I7_9PROT</name>
<evidence type="ECO:0000313" key="2">
    <source>
        <dbReference type="EMBL" id="NHO31863.1"/>
    </source>
</evidence>
<dbReference type="SUPFAM" id="SSF89872">
    <property type="entry name" value="Inhibitor of vertebrate lysozyme, Ivy"/>
    <property type="match status" value="1"/>
</dbReference>
<comment type="caution">
    <text evidence="2">The sequence shown here is derived from an EMBL/GenBank/DDBJ whole genome shotgun (WGS) entry which is preliminary data.</text>
</comment>
<gene>
    <name evidence="2" type="ORF">GOB84_04655</name>
</gene>
<feature type="signal peptide" evidence="1">
    <location>
        <begin position="1"/>
        <end position="19"/>
    </location>
</feature>
<evidence type="ECO:0008006" key="4">
    <source>
        <dbReference type="Google" id="ProtNLM"/>
    </source>
</evidence>
<evidence type="ECO:0000313" key="3">
    <source>
        <dbReference type="Proteomes" id="UP000615326"/>
    </source>
</evidence>
<keyword evidence="1" id="KW-0732">Signal</keyword>
<dbReference type="RefSeq" id="WP_173576465.1">
    <property type="nucleotide sequence ID" value="NZ_WOSW01000005.1"/>
</dbReference>
<keyword evidence="3" id="KW-1185">Reference proteome</keyword>
<dbReference type="Proteomes" id="UP000615326">
    <property type="component" value="Unassembled WGS sequence"/>
</dbReference>